<dbReference type="Pfam" id="PF00226">
    <property type="entry name" value="DnaJ"/>
    <property type="match status" value="1"/>
</dbReference>
<evidence type="ECO:0000313" key="4">
    <source>
        <dbReference type="Proteomes" id="UP001552299"/>
    </source>
</evidence>
<dbReference type="CDD" id="cd06257">
    <property type="entry name" value="DnaJ"/>
    <property type="match status" value="1"/>
</dbReference>
<dbReference type="PROSITE" id="PS50076">
    <property type="entry name" value="DNAJ_2"/>
    <property type="match status" value="1"/>
</dbReference>
<dbReference type="PANTHER" id="PTHR44743:SF5">
    <property type="entry name" value="CHAPERONE DNAJ-DOMAIN SUPERFAMILY PROTEIN"/>
    <property type="match status" value="1"/>
</dbReference>
<reference evidence="3 4" key="1">
    <citation type="journal article" date="2024" name="Plant Biotechnol. J.">
        <title>Dendrobium thyrsiflorum genome and its molecular insights into genes involved in important horticultural traits.</title>
        <authorList>
            <person name="Chen B."/>
            <person name="Wang J.Y."/>
            <person name="Zheng P.J."/>
            <person name="Li K.L."/>
            <person name="Liang Y.M."/>
            <person name="Chen X.F."/>
            <person name="Zhang C."/>
            <person name="Zhao X."/>
            <person name="He X."/>
            <person name="Zhang G.Q."/>
            <person name="Liu Z.J."/>
            <person name="Xu Q."/>
        </authorList>
    </citation>
    <scope>NUCLEOTIDE SEQUENCE [LARGE SCALE GENOMIC DNA]</scope>
    <source>
        <strain evidence="3">GZMU011</strain>
    </source>
</reference>
<evidence type="ECO:0000256" key="1">
    <source>
        <dbReference type="SAM" id="MobiDB-lite"/>
    </source>
</evidence>
<dbReference type="Gene3D" id="1.10.287.110">
    <property type="entry name" value="DnaJ domain"/>
    <property type="match status" value="1"/>
</dbReference>
<proteinExistence type="predicted"/>
<feature type="compositionally biased region" description="Basic residues" evidence="1">
    <location>
        <begin position="213"/>
        <end position="224"/>
    </location>
</feature>
<dbReference type="PANTHER" id="PTHR44743">
    <property type="entry name" value="PUTATIVE, EXPRESSED-RELATED"/>
    <property type="match status" value="1"/>
</dbReference>
<gene>
    <name evidence="3" type="ORF">M5K25_022925</name>
</gene>
<feature type="region of interest" description="Disordered" evidence="1">
    <location>
        <begin position="201"/>
        <end position="238"/>
    </location>
</feature>
<dbReference type="AlphaFoldDB" id="A0ABD0U727"/>
<dbReference type="InterPro" id="IPR001623">
    <property type="entry name" value="DnaJ_domain"/>
</dbReference>
<dbReference type="SUPFAM" id="SSF46565">
    <property type="entry name" value="Chaperone J-domain"/>
    <property type="match status" value="1"/>
</dbReference>
<sequence>MAAAGEKNGDFYSVLGLKKECSDAELRNAYKKLALRWHPDRCSAAGKSEFVNEAKEKFQEIQEAYSILSDSNKRFLYDVGVYDSDDDENGMGDFVEEMVQMMSQTKPSENGQDSFEDLQKLFVDMFEADLDLSGFSCDPAPDAKTTAAAAAAASSSTRYCNAGTVHCGGGGKRPGSVLASATGKAKLQEFDGGSAHFCFGSNEGTQSSGGRGGNRRNARKQKSSSKHDLSSKDTEISA</sequence>
<organism evidence="3 4">
    <name type="scientific">Dendrobium thyrsiflorum</name>
    <name type="common">Pinecone-like raceme dendrobium</name>
    <name type="synonym">Orchid</name>
    <dbReference type="NCBI Taxonomy" id="117978"/>
    <lineage>
        <taxon>Eukaryota</taxon>
        <taxon>Viridiplantae</taxon>
        <taxon>Streptophyta</taxon>
        <taxon>Embryophyta</taxon>
        <taxon>Tracheophyta</taxon>
        <taxon>Spermatophyta</taxon>
        <taxon>Magnoliopsida</taxon>
        <taxon>Liliopsida</taxon>
        <taxon>Asparagales</taxon>
        <taxon>Orchidaceae</taxon>
        <taxon>Epidendroideae</taxon>
        <taxon>Malaxideae</taxon>
        <taxon>Dendrobiinae</taxon>
        <taxon>Dendrobium</taxon>
    </lineage>
</organism>
<dbReference type="Proteomes" id="UP001552299">
    <property type="component" value="Unassembled WGS sequence"/>
</dbReference>
<feature type="compositionally biased region" description="Basic and acidic residues" evidence="1">
    <location>
        <begin position="225"/>
        <end position="238"/>
    </location>
</feature>
<name>A0ABD0U727_DENTH</name>
<dbReference type="EMBL" id="JANQDX010000017">
    <property type="protein sequence ID" value="KAL0908431.1"/>
    <property type="molecule type" value="Genomic_DNA"/>
</dbReference>
<protein>
    <recommendedName>
        <fullName evidence="2">J domain-containing protein</fullName>
    </recommendedName>
</protein>
<accession>A0ABD0U727</accession>
<dbReference type="GO" id="GO:0005783">
    <property type="term" value="C:endoplasmic reticulum"/>
    <property type="evidence" value="ECO:0007669"/>
    <property type="project" value="UniProtKB-ARBA"/>
</dbReference>
<comment type="caution">
    <text evidence="3">The sequence shown here is derived from an EMBL/GenBank/DDBJ whole genome shotgun (WGS) entry which is preliminary data.</text>
</comment>
<dbReference type="InterPro" id="IPR036869">
    <property type="entry name" value="J_dom_sf"/>
</dbReference>
<evidence type="ECO:0000313" key="3">
    <source>
        <dbReference type="EMBL" id="KAL0908431.1"/>
    </source>
</evidence>
<dbReference type="PRINTS" id="PR00625">
    <property type="entry name" value="JDOMAIN"/>
</dbReference>
<evidence type="ECO:0000259" key="2">
    <source>
        <dbReference type="PROSITE" id="PS50076"/>
    </source>
</evidence>
<feature type="domain" description="J" evidence="2">
    <location>
        <begin position="10"/>
        <end position="81"/>
    </location>
</feature>
<keyword evidence="4" id="KW-1185">Reference proteome</keyword>
<dbReference type="SMART" id="SM00271">
    <property type="entry name" value="DnaJ"/>
    <property type="match status" value="1"/>
</dbReference>